<feature type="signal peptide" evidence="1">
    <location>
        <begin position="1"/>
        <end position="21"/>
    </location>
</feature>
<comment type="caution">
    <text evidence="3">The sequence shown here is derived from an EMBL/GenBank/DDBJ whole genome shotgun (WGS) entry which is preliminary data.</text>
</comment>
<dbReference type="EMBL" id="CAKLPZ010000001">
    <property type="protein sequence ID" value="CAH0999459.1"/>
    <property type="molecule type" value="Genomic_DNA"/>
</dbReference>
<dbReference type="RefSeq" id="WP_238749641.1">
    <property type="nucleotide sequence ID" value="NZ_CAKLPZ010000001.1"/>
</dbReference>
<proteinExistence type="predicted"/>
<organism evidence="3 4">
    <name type="scientific">Neolewinella maritima</name>
    <dbReference type="NCBI Taxonomy" id="1383882"/>
    <lineage>
        <taxon>Bacteria</taxon>
        <taxon>Pseudomonadati</taxon>
        <taxon>Bacteroidota</taxon>
        <taxon>Saprospiria</taxon>
        <taxon>Saprospirales</taxon>
        <taxon>Lewinellaceae</taxon>
        <taxon>Neolewinella</taxon>
    </lineage>
</organism>
<evidence type="ECO:0000256" key="1">
    <source>
        <dbReference type="SAM" id="SignalP"/>
    </source>
</evidence>
<accession>A0ABN8EZU3</accession>
<sequence>MNYWILGAVLLCCCTCGPALRTDGVATVYPDADWERARPDEVGIDPDVLNDALDYLRTHCKEDGLEEVLVIRYGQLVWAGDSIDKVHDIWSCTKSFTAAAAGLLAAEGRIGLDQPVVEHEPLLREHYPEVTYRHFLTMTSGYDAVGDSRWGEPSQDWSWTPYVPAPPLFEPGTAYAYWDEAMIMAGRALTQAAGMSLNAYLGQRLLGPIGIQQREWWGEGYVGDSVKINFGGTGLRMSASEQARFGLLYLTGGTWRGEQVIPAAWVAASITSQVPEALALADTDRRGTDGRGTYGYNWWIIPATDDHPAAAYTSGLNHNVCLIVPAWNMVVVRMGVDGNPAAGKQVVYTELLRRLAVGVSPRRTQRERR</sequence>
<dbReference type="SUPFAM" id="SSF56601">
    <property type="entry name" value="beta-lactamase/transpeptidase-like"/>
    <property type="match status" value="1"/>
</dbReference>
<protein>
    <recommendedName>
        <fullName evidence="2">Beta-lactamase-related domain-containing protein</fullName>
    </recommendedName>
</protein>
<evidence type="ECO:0000313" key="3">
    <source>
        <dbReference type="EMBL" id="CAH0999459.1"/>
    </source>
</evidence>
<keyword evidence="4" id="KW-1185">Reference proteome</keyword>
<gene>
    <name evidence="3" type="ORF">LEM8419_00759</name>
</gene>
<dbReference type="InterPro" id="IPR012338">
    <property type="entry name" value="Beta-lactam/transpept-like"/>
</dbReference>
<dbReference type="InterPro" id="IPR001466">
    <property type="entry name" value="Beta-lactam-related"/>
</dbReference>
<dbReference type="Proteomes" id="UP000837803">
    <property type="component" value="Unassembled WGS sequence"/>
</dbReference>
<name>A0ABN8EZU3_9BACT</name>
<feature type="chain" id="PRO_5046453041" description="Beta-lactamase-related domain-containing protein" evidence="1">
    <location>
        <begin position="22"/>
        <end position="369"/>
    </location>
</feature>
<dbReference type="PANTHER" id="PTHR43283">
    <property type="entry name" value="BETA-LACTAMASE-RELATED"/>
    <property type="match status" value="1"/>
</dbReference>
<keyword evidence="1" id="KW-0732">Signal</keyword>
<dbReference type="Pfam" id="PF00144">
    <property type="entry name" value="Beta-lactamase"/>
    <property type="match status" value="1"/>
</dbReference>
<dbReference type="Gene3D" id="3.40.710.10">
    <property type="entry name" value="DD-peptidase/beta-lactamase superfamily"/>
    <property type="match status" value="1"/>
</dbReference>
<evidence type="ECO:0000259" key="2">
    <source>
        <dbReference type="Pfam" id="PF00144"/>
    </source>
</evidence>
<dbReference type="InterPro" id="IPR050789">
    <property type="entry name" value="Diverse_Enzym_Activities"/>
</dbReference>
<reference evidence="3" key="1">
    <citation type="submission" date="2021-12" db="EMBL/GenBank/DDBJ databases">
        <authorList>
            <person name="Rodrigo-Torres L."/>
            <person name="Arahal R. D."/>
            <person name="Lucena T."/>
        </authorList>
    </citation>
    <scope>NUCLEOTIDE SEQUENCE</scope>
    <source>
        <strain evidence="3">CECT 8419</strain>
    </source>
</reference>
<feature type="domain" description="Beta-lactamase-related" evidence="2">
    <location>
        <begin position="84"/>
        <end position="333"/>
    </location>
</feature>
<evidence type="ECO:0000313" key="4">
    <source>
        <dbReference type="Proteomes" id="UP000837803"/>
    </source>
</evidence>
<dbReference type="PANTHER" id="PTHR43283:SF7">
    <property type="entry name" value="BETA-LACTAMASE-RELATED DOMAIN-CONTAINING PROTEIN"/>
    <property type="match status" value="1"/>
</dbReference>